<sequence>MNYSELRTKAFGEVFSESEYSSLRELLIQSYLFLDESNQSEAKRLLENTFGLTERELNDRTTAFRRHRSNQAPLYSTVEIAEEWVEKSNQQDIPGVIELSHSDMEILGPKGSIRGSHHLADWFKRANLHLYTIQRFAKGQHIVLEQQGTWYEDSGQIKGESIVFTYMKVSDEKVAFLARYDNRSDALQAGGLSEENLMK</sequence>
<evidence type="ECO:0008006" key="3">
    <source>
        <dbReference type="Google" id="ProtNLM"/>
    </source>
</evidence>
<organism evidence="1 2">
    <name type="scientific">Halobacillus salinarum</name>
    <dbReference type="NCBI Taxonomy" id="2932257"/>
    <lineage>
        <taxon>Bacteria</taxon>
        <taxon>Bacillati</taxon>
        <taxon>Bacillota</taxon>
        <taxon>Bacilli</taxon>
        <taxon>Bacillales</taxon>
        <taxon>Bacillaceae</taxon>
        <taxon>Halobacillus</taxon>
    </lineage>
</organism>
<dbReference type="SUPFAM" id="SSF54427">
    <property type="entry name" value="NTF2-like"/>
    <property type="match status" value="1"/>
</dbReference>
<evidence type="ECO:0000313" key="2">
    <source>
        <dbReference type="Proteomes" id="UP000831787"/>
    </source>
</evidence>
<accession>A0ABY4EN48</accession>
<evidence type="ECO:0000313" key="1">
    <source>
        <dbReference type="EMBL" id="UOQ45496.1"/>
    </source>
</evidence>
<dbReference type="InterPro" id="IPR032710">
    <property type="entry name" value="NTF2-like_dom_sf"/>
</dbReference>
<reference evidence="1 2" key="1">
    <citation type="submission" date="2022-04" db="EMBL/GenBank/DDBJ databases">
        <title>Halobacillus sp. isolated from saltern.</title>
        <authorList>
            <person name="Won M."/>
            <person name="Lee C.-M."/>
            <person name="Woen H.-Y."/>
            <person name="Kwon S.-W."/>
        </authorList>
    </citation>
    <scope>NUCLEOTIDE SEQUENCE [LARGE SCALE GENOMIC DNA]</scope>
    <source>
        <strain evidence="1 2">SSBR10-3</strain>
    </source>
</reference>
<dbReference type="Proteomes" id="UP000831787">
    <property type="component" value="Chromosome"/>
</dbReference>
<dbReference type="RefSeq" id="WP_244712266.1">
    <property type="nucleotide sequence ID" value="NZ_CP095073.1"/>
</dbReference>
<gene>
    <name evidence="1" type="ORF">MUN89_06005</name>
</gene>
<keyword evidence="2" id="KW-1185">Reference proteome</keyword>
<name>A0ABY4EN48_9BACI</name>
<dbReference type="EMBL" id="CP095073">
    <property type="protein sequence ID" value="UOQ45496.1"/>
    <property type="molecule type" value="Genomic_DNA"/>
</dbReference>
<dbReference type="Gene3D" id="3.10.450.50">
    <property type="match status" value="1"/>
</dbReference>
<protein>
    <recommendedName>
        <fullName evidence="3">SnoaL-like domain-containing protein</fullName>
    </recommendedName>
</protein>
<proteinExistence type="predicted"/>